<name>A0A516SID0_9NEIS</name>
<dbReference type="Proteomes" id="UP000317550">
    <property type="component" value="Chromosome"/>
</dbReference>
<proteinExistence type="predicted"/>
<gene>
    <name evidence="1" type="ORF">FNU76_16990</name>
</gene>
<evidence type="ECO:0000313" key="2">
    <source>
        <dbReference type="Proteomes" id="UP000317550"/>
    </source>
</evidence>
<dbReference type="RefSeq" id="WP_144279291.1">
    <property type="nucleotide sequence ID" value="NZ_CP041730.1"/>
</dbReference>
<evidence type="ECO:0000313" key="1">
    <source>
        <dbReference type="EMBL" id="QDQ27904.1"/>
    </source>
</evidence>
<dbReference type="AlphaFoldDB" id="A0A516SID0"/>
<dbReference type="KEGG" id="cari:FNU76_16990"/>
<protein>
    <submittedName>
        <fullName evidence="1">Uncharacterized protein</fullName>
    </submittedName>
</protein>
<keyword evidence="2" id="KW-1185">Reference proteome</keyword>
<sequence length="87" mass="9458">MEASISYGISVNGSAFEACNASTLIGAKRAATARYQAAPNGTIITIVKVVHKAEEVFKHYSIKLVGESRWCAYKEWKALGRELPQGI</sequence>
<organism evidence="1 2">
    <name type="scientific">Chitinimonas arctica</name>
    <dbReference type="NCBI Taxonomy" id="2594795"/>
    <lineage>
        <taxon>Bacteria</taxon>
        <taxon>Pseudomonadati</taxon>
        <taxon>Pseudomonadota</taxon>
        <taxon>Betaproteobacteria</taxon>
        <taxon>Neisseriales</taxon>
        <taxon>Chitinibacteraceae</taxon>
        <taxon>Chitinimonas</taxon>
    </lineage>
</organism>
<accession>A0A516SID0</accession>
<reference evidence="2" key="1">
    <citation type="submission" date="2019-07" db="EMBL/GenBank/DDBJ databases">
        <title>Chitinimonas sp. nov., isolated from Ny-Alesund, arctica soil.</title>
        <authorList>
            <person name="Xu Q."/>
            <person name="Peng F."/>
        </authorList>
    </citation>
    <scope>NUCLEOTIDE SEQUENCE [LARGE SCALE GENOMIC DNA]</scope>
    <source>
        <strain evidence="2">R3-44</strain>
    </source>
</reference>
<dbReference type="EMBL" id="CP041730">
    <property type="protein sequence ID" value="QDQ27904.1"/>
    <property type="molecule type" value="Genomic_DNA"/>
</dbReference>